<accession>A0A834NII5</accession>
<proteinExistence type="predicted"/>
<evidence type="ECO:0000313" key="3">
    <source>
        <dbReference type="Proteomes" id="UP000600918"/>
    </source>
</evidence>
<keyword evidence="3" id="KW-1185">Reference proteome</keyword>
<name>A0A834NII5_VESPE</name>
<protein>
    <submittedName>
        <fullName evidence="2">Uncharacterized protein</fullName>
    </submittedName>
</protein>
<sequence length="72" mass="8876">MAIGLQHRFEKWIPRFLSLIFGLNRDYYLGLSHNPRCRRPRRFVLRVDAERRRRHPETSNPPNLRHDKRINE</sequence>
<evidence type="ECO:0000256" key="1">
    <source>
        <dbReference type="SAM" id="MobiDB-lite"/>
    </source>
</evidence>
<dbReference type="Proteomes" id="UP000600918">
    <property type="component" value="Unassembled WGS sequence"/>
</dbReference>
<dbReference type="EMBL" id="JACSDY010000014">
    <property type="protein sequence ID" value="KAF7409084.1"/>
    <property type="molecule type" value="Genomic_DNA"/>
</dbReference>
<dbReference type="AlphaFoldDB" id="A0A834NII5"/>
<reference evidence="2" key="1">
    <citation type="journal article" date="2020" name="G3 (Bethesda)">
        <title>High-Quality Assemblies for Three Invasive Social Wasps from the &lt;i&gt;Vespula&lt;/i&gt; Genus.</title>
        <authorList>
            <person name="Harrop T.W.R."/>
            <person name="Guhlin J."/>
            <person name="McLaughlin G.M."/>
            <person name="Permina E."/>
            <person name="Stockwell P."/>
            <person name="Gilligan J."/>
            <person name="Le Lec M.F."/>
            <person name="Gruber M.A.M."/>
            <person name="Quinn O."/>
            <person name="Lovegrove M."/>
            <person name="Duncan E.J."/>
            <person name="Remnant E.J."/>
            <person name="Van Eeckhoven J."/>
            <person name="Graham B."/>
            <person name="Knapp R.A."/>
            <person name="Langford K.W."/>
            <person name="Kronenberg Z."/>
            <person name="Press M.O."/>
            <person name="Eacker S.M."/>
            <person name="Wilson-Rankin E.E."/>
            <person name="Purcell J."/>
            <person name="Lester P.J."/>
            <person name="Dearden P.K."/>
        </authorList>
    </citation>
    <scope>NUCLEOTIDE SEQUENCE</scope>
    <source>
        <strain evidence="2">Volc-1</strain>
    </source>
</reference>
<comment type="caution">
    <text evidence="2">The sequence shown here is derived from an EMBL/GenBank/DDBJ whole genome shotgun (WGS) entry which is preliminary data.</text>
</comment>
<gene>
    <name evidence="2" type="ORF">H0235_013936</name>
</gene>
<organism evidence="2 3">
    <name type="scientific">Vespula pensylvanica</name>
    <name type="common">Western yellow jacket</name>
    <name type="synonym">Wasp</name>
    <dbReference type="NCBI Taxonomy" id="30213"/>
    <lineage>
        <taxon>Eukaryota</taxon>
        <taxon>Metazoa</taxon>
        <taxon>Ecdysozoa</taxon>
        <taxon>Arthropoda</taxon>
        <taxon>Hexapoda</taxon>
        <taxon>Insecta</taxon>
        <taxon>Pterygota</taxon>
        <taxon>Neoptera</taxon>
        <taxon>Endopterygota</taxon>
        <taxon>Hymenoptera</taxon>
        <taxon>Apocrita</taxon>
        <taxon>Aculeata</taxon>
        <taxon>Vespoidea</taxon>
        <taxon>Vespidae</taxon>
        <taxon>Vespinae</taxon>
        <taxon>Vespula</taxon>
    </lineage>
</organism>
<evidence type="ECO:0000313" key="2">
    <source>
        <dbReference type="EMBL" id="KAF7409084.1"/>
    </source>
</evidence>
<feature type="region of interest" description="Disordered" evidence="1">
    <location>
        <begin position="49"/>
        <end position="72"/>
    </location>
</feature>